<dbReference type="InterPro" id="IPR036397">
    <property type="entry name" value="RNaseH_sf"/>
</dbReference>
<evidence type="ECO:0000313" key="4">
    <source>
        <dbReference type="Proteomes" id="UP000266239"/>
    </source>
</evidence>
<dbReference type="PANTHER" id="PTHR46068:SF1">
    <property type="entry name" value="TRANSPOSASE IS30-LIKE HTH DOMAIN-CONTAINING PROTEIN"/>
    <property type="match status" value="1"/>
</dbReference>
<feature type="domain" description="Sleeping Beauty transposase HTH" evidence="2">
    <location>
        <begin position="3"/>
        <end position="50"/>
    </location>
</feature>
<proteinExistence type="predicted"/>
<dbReference type="InterPro" id="IPR009057">
    <property type="entry name" value="Homeodomain-like_sf"/>
</dbReference>
<dbReference type="Proteomes" id="UP000266239">
    <property type="component" value="Unassembled WGS sequence"/>
</dbReference>
<dbReference type="AlphaFoldDB" id="A0A397BW17"/>
<dbReference type="Gene3D" id="1.10.10.10">
    <property type="entry name" value="Winged helix-like DNA-binding domain superfamily/Winged helix DNA-binding domain"/>
    <property type="match status" value="1"/>
</dbReference>
<dbReference type="InterPro" id="IPR057667">
    <property type="entry name" value="HTH_SB"/>
</dbReference>
<dbReference type="GO" id="GO:0015074">
    <property type="term" value="P:DNA integration"/>
    <property type="evidence" value="ECO:0007669"/>
    <property type="project" value="InterPro"/>
</dbReference>
<dbReference type="Gene3D" id="3.30.420.10">
    <property type="entry name" value="Ribonuclease H-like superfamily/Ribonuclease H"/>
    <property type="match status" value="1"/>
</dbReference>
<dbReference type="SUPFAM" id="SSF46689">
    <property type="entry name" value="Homeodomain-like"/>
    <property type="match status" value="1"/>
</dbReference>
<organism evidence="3 4">
    <name type="scientific">Aphanomyces astaci</name>
    <name type="common">Crayfish plague agent</name>
    <dbReference type="NCBI Taxonomy" id="112090"/>
    <lineage>
        <taxon>Eukaryota</taxon>
        <taxon>Sar</taxon>
        <taxon>Stramenopiles</taxon>
        <taxon>Oomycota</taxon>
        <taxon>Saprolegniomycetes</taxon>
        <taxon>Saprolegniales</taxon>
        <taxon>Verrucalvaceae</taxon>
        <taxon>Aphanomyces</taxon>
    </lineage>
</organism>
<dbReference type="InterPro" id="IPR011991">
    <property type="entry name" value="ArsR-like_HTH"/>
</dbReference>
<reference evidence="3 4" key="1">
    <citation type="submission" date="2018-08" db="EMBL/GenBank/DDBJ databases">
        <title>Aphanomyces genome sequencing and annotation.</title>
        <authorList>
            <person name="Minardi D."/>
            <person name="Oidtmann B."/>
            <person name="Van Der Giezen M."/>
            <person name="Studholme D.J."/>
        </authorList>
    </citation>
    <scope>NUCLEOTIDE SEQUENCE [LARGE SCALE GENOMIC DNA]</scope>
    <source>
        <strain evidence="3 4">Yx</strain>
    </source>
</reference>
<dbReference type="InterPro" id="IPR002492">
    <property type="entry name" value="Transposase_Tc1-like"/>
</dbReference>
<dbReference type="EMBL" id="QUTA01003136">
    <property type="protein sequence ID" value="RHY24796.1"/>
    <property type="molecule type" value="Genomic_DNA"/>
</dbReference>
<comment type="caution">
    <text evidence="3">The sequence shown here is derived from an EMBL/GenBank/DDBJ whole genome shotgun (WGS) entry which is preliminary data.</text>
</comment>
<dbReference type="GO" id="GO:0006313">
    <property type="term" value="P:DNA transposition"/>
    <property type="evidence" value="ECO:0007669"/>
    <property type="project" value="InterPro"/>
</dbReference>
<name>A0A397BW17_APHAT</name>
<dbReference type="Pfam" id="PF01498">
    <property type="entry name" value="HTH_Tnp_Tc3_2"/>
    <property type="match status" value="1"/>
</dbReference>
<evidence type="ECO:0000313" key="3">
    <source>
        <dbReference type="EMBL" id="RHY24796.1"/>
    </source>
</evidence>
<dbReference type="InterPro" id="IPR036388">
    <property type="entry name" value="WH-like_DNA-bd_sf"/>
</dbReference>
<accession>A0A397BW17</accession>
<evidence type="ECO:0000259" key="1">
    <source>
        <dbReference type="Pfam" id="PF01498"/>
    </source>
</evidence>
<protein>
    <submittedName>
        <fullName evidence="3">Uncharacterized protein</fullName>
    </submittedName>
</protein>
<dbReference type="GO" id="GO:0003677">
    <property type="term" value="F:DNA binding"/>
    <property type="evidence" value="ECO:0007669"/>
    <property type="project" value="InterPro"/>
</dbReference>
<feature type="domain" description="Transposase Tc1-like" evidence="1">
    <location>
        <begin position="67"/>
        <end position="139"/>
    </location>
</feature>
<sequence>MGKEHPPEIRSRVISKHKSGLSYAQIAKELDIPKPSVKSIMKALKKAGLVYSAPRTGRPPVTTPLEDRIIVRAVKQNHRLSAETLQETFAVFHDKDISLATIRQRIRHTGLHGRVARKKPYLSKANKKKRLDYAKNYQHWTYDDWKKVLFTDESPFNSTGSSGRVYVWRRPGEEFNEACIVPTFKSGRQSVIVWGP</sequence>
<dbReference type="CDD" id="cd00090">
    <property type="entry name" value="HTH_ARSR"/>
    <property type="match status" value="1"/>
</dbReference>
<dbReference type="Pfam" id="PF25787">
    <property type="entry name" value="HTH_SB"/>
    <property type="match status" value="1"/>
</dbReference>
<gene>
    <name evidence="3" type="ORF">DYB25_011954</name>
</gene>
<evidence type="ECO:0000259" key="2">
    <source>
        <dbReference type="Pfam" id="PF25787"/>
    </source>
</evidence>
<dbReference type="PANTHER" id="PTHR46068">
    <property type="entry name" value="PROTEIN CBG27172"/>
    <property type="match status" value="1"/>
</dbReference>